<gene>
    <name evidence="1" type="ORF">SAMN06265338_101266</name>
</gene>
<accession>A0A212PZV2</accession>
<keyword evidence="2" id="KW-1185">Reference proteome</keyword>
<name>A0A212PZV2_RHOAC</name>
<dbReference type="InterPro" id="IPR029021">
    <property type="entry name" value="Prot-tyrosine_phosphatase-like"/>
</dbReference>
<dbReference type="EMBL" id="FYDG01000001">
    <property type="protein sequence ID" value="SNB52494.1"/>
    <property type="molecule type" value="Genomic_DNA"/>
</dbReference>
<evidence type="ECO:0008006" key="3">
    <source>
        <dbReference type="Google" id="ProtNLM"/>
    </source>
</evidence>
<reference evidence="2" key="1">
    <citation type="submission" date="2017-06" db="EMBL/GenBank/DDBJ databases">
        <authorList>
            <person name="Varghese N."/>
            <person name="Submissions S."/>
        </authorList>
    </citation>
    <scope>NUCLEOTIDE SEQUENCE [LARGE SCALE GENOMIC DNA]</scope>
    <source>
        <strain evidence="2">DSM 137</strain>
    </source>
</reference>
<proteinExistence type="predicted"/>
<dbReference type="Gene3D" id="3.90.190.10">
    <property type="entry name" value="Protein tyrosine phosphatase superfamily"/>
    <property type="match status" value="1"/>
</dbReference>
<sequence length="211" mass="22765">MFFLNSASARAPRMGVERAWKRLTSGGGGLYQGRVIIVSALRHIERLVAERTFTRSLSLLAPWQTVIFDDGILPRDRLILAFNDITAPQPGCVVPDEALVGAIVDFGRACRADDHVLAHCWMGVSRSPAAAYIIACARAPGEEKAIADALRRRAPTATPNRLLVSLADELLARGGKMVDAIDAIGRGCEFDGDAPPFALPLDWSADADEMI</sequence>
<organism evidence="1 2">
    <name type="scientific">Rhodoblastus acidophilus</name>
    <name type="common">Rhodopseudomonas acidophila</name>
    <dbReference type="NCBI Taxonomy" id="1074"/>
    <lineage>
        <taxon>Bacteria</taxon>
        <taxon>Pseudomonadati</taxon>
        <taxon>Pseudomonadota</taxon>
        <taxon>Alphaproteobacteria</taxon>
        <taxon>Hyphomicrobiales</taxon>
        <taxon>Rhodoblastaceae</taxon>
        <taxon>Rhodoblastus</taxon>
    </lineage>
</organism>
<dbReference type="AlphaFoldDB" id="A0A212PZV2"/>
<dbReference type="Proteomes" id="UP000198418">
    <property type="component" value="Unassembled WGS sequence"/>
</dbReference>
<protein>
    <recommendedName>
        <fullName evidence="3">Protein tyrosine phosphatase</fullName>
    </recommendedName>
</protein>
<evidence type="ECO:0000313" key="1">
    <source>
        <dbReference type="EMBL" id="SNB52494.1"/>
    </source>
</evidence>
<dbReference type="SUPFAM" id="SSF52799">
    <property type="entry name" value="(Phosphotyrosine protein) phosphatases II"/>
    <property type="match status" value="1"/>
</dbReference>
<evidence type="ECO:0000313" key="2">
    <source>
        <dbReference type="Proteomes" id="UP000198418"/>
    </source>
</evidence>